<evidence type="ECO:0000313" key="2">
    <source>
        <dbReference type="Proteomes" id="UP000095472"/>
    </source>
</evidence>
<reference evidence="1 2" key="1">
    <citation type="journal article" date="2016" name="Genome Announc.">
        <title>Draft Genome Sequence of the Thermotolerant Cyanobacterium Desertifilum sp. IPPAS B-1220.</title>
        <authorList>
            <person name="Mironov K.S."/>
            <person name="Sinetova M.A."/>
            <person name="Bolatkhan K."/>
            <person name="Zayadan B.K."/>
            <person name="Ustinova V.V."/>
            <person name="Kupriyanova E.V."/>
            <person name="Skrypnik A.N."/>
            <person name="Gogoleva N.E."/>
            <person name="Gogolev Y.V."/>
            <person name="Los D.A."/>
        </authorList>
    </citation>
    <scope>NUCLEOTIDE SEQUENCE [LARGE SCALE GENOMIC DNA]</scope>
    <source>
        <strain evidence="1 2">IPPAS B-1220</strain>
    </source>
</reference>
<evidence type="ECO:0000313" key="1">
    <source>
        <dbReference type="EMBL" id="XPM66824.1"/>
    </source>
</evidence>
<dbReference type="EMBL" id="CP182909">
    <property type="protein sequence ID" value="XPM66824.1"/>
    <property type="molecule type" value="Genomic_DNA"/>
</dbReference>
<organism evidence="1 2">
    <name type="scientific">Desertifilum tharense IPPAS B-1220</name>
    <dbReference type="NCBI Taxonomy" id="1781255"/>
    <lineage>
        <taxon>Bacteria</taxon>
        <taxon>Bacillati</taxon>
        <taxon>Cyanobacteriota</taxon>
        <taxon>Cyanophyceae</taxon>
        <taxon>Desertifilales</taxon>
        <taxon>Desertifilaceae</taxon>
        <taxon>Desertifilum</taxon>
    </lineage>
</organism>
<sequence length="47" mass="5369">MRRTESQAVTVWVALKQPRTVTLKVYATVEEGSQIDRTFAIGNPTYR</sequence>
<proteinExistence type="predicted"/>
<accession>A0ACD5H1F1</accession>
<keyword evidence="2" id="KW-1185">Reference proteome</keyword>
<gene>
    <name evidence="1" type="ORF">BH720_017445</name>
</gene>
<protein>
    <submittedName>
        <fullName evidence="1">Uncharacterized protein</fullName>
    </submittedName>
</protein>
<name>A0ACD5H1F1_9CYAN</name>
<dbReference type="Proteomes" id="UP000095472">
    <property type="component" value="Chromosome"/>
</dbReference>